<evidence type="ECO:0000256" key="4">
    <source>
        <dbReference type="ARBA" id="ARBA00022763"/>
    </source>
</evidence>
<name>A0A1G2SM46_9BACT</name>
<dbReference type="CDD" id="cd00056">
    <property type="entry name" value="ENDO3c"/>
    <property type="match status" value="1"/>
</dbReference>
<dbReference type="GO" id="GO:0051539">
    <property type="term" value="F:4 iron, 4 sulfur cluster binding"/>
    <property type="evidence" value="ECO:0007669"/>
    <property type="project" value="UniProtKB-KW"/>
</dbReference>
<dbReference type="InterPro" id="IPR005759">
    <property type="entry name" value="Nth"/>
</dbReference>
<gene>
    <name evidence="10" type="primary">nth</name>
    <name evidence="12" type="ORF">A2591_02785</name>
</gene>
<evidence type="ECO:0000313" key="13">
    <source>
        <dbReference type="Proteomes" id="UP000178168"/>
    </source>
</evidence>
<dbReference type="GO" id="GO:0006285">
    <property type="term" value="P:base-excision repair, AP site formation"/>
    <property type="evidence" value="ECO:0007669"/>
    <property type="project" value="TreeGrafter"/>
</dbReference>
<evidence type="ECO:0000256" key="7">
    <source>
        <dbReference type="ARBA" id="ARBA00023014"/>
    </source>
</evidence>
<keyword evidence="7" id="KW-0411">Iron-sulfur</keyword>
<keyword evidence="2" id="KW-0004">4Fe-4S</keyword>
<evidence type="ECO:0000313" key="12">
    <source>
        <dbReference type="EMBL" id="OHA85768.1"/>
    </source>
</evidence>
<comment type="similarity">
    <text evidence="1 10">Belongs to the Nth/MutY family.</text>
</comment>
<dbReference type="Proteomes" id="UP000178168">
    <property type="component" value="Unassembled WGS sequence"/>
</dbReference>
<comment type="caution">
    <text evidence="12">The sequence shown here is derived from an EMBL/GenBank/DDBJ whole genome shotgun (WGS) entry which is preliminary data.</text>
</comment>
<evidence type="ECO:0000256" key="5">
    <source>
        <dbReference type="ARBA" id="ARBA00022801"/>
    </source>
</evidence>
<dbReference type="AlphaFoldDB" id="A0A1G2SM46"/>
<evidence type="ECO:0000256" key="8">
    <source>
        <dbReference type="ARBA" id="ARBA00023204"/>
    </source>
</evidence>
<dbReference type="HAMAP" id="MF_00942">
    <property type="entry name" value="Nth"/>
    <property type="match status" value="1"/>
</dbReference>
<keyword evidence="10" id="KW-0238">DNA-binding</keyword>
<keyword evidence="4 10" id="KW-0227">DNA damage</keyword>
<evidence type="ECO:0000256" key="10">
    <source>
        <dbReference type="HAMAP-Rule" id="MF_00942"/>
    </source>
</evidence>
<dbReference type="GO" id="GO:0003677">
    <property type="term" value="F:DNA binding"/>
    <property type="evidence" value="ECO:0007669"/>
    <property type="project" value="UniProtKB-UniRule"/>
</dbReference>
<dbReference type="FunFam" id="1.10.340.30:FF:000001">
    <property type="entry name" value="Endonuclease III"/>
    <property type="match status" value="1"/>
</dbReference>
<keyword evidence="8 10" id="KW-0234">DNA repair</keyword>
<dbReference type="SUPFAM" id="SSF48150">
    <property type="entry name" value="DNA-glycosylase"/>
    <property type="match status" value="1"/>
</dbReference>
<dbReference type="GO" id="GO:0046872">
    <property type="term" value="F:metal ion binding"/>
    <property type="evidence" value="ECO:0007669"/>
    <property type="project" value="UniProtKB-KW"/>
</dbReference>
<dbReference type="SMART" id="SM00478">
    <property type="entry name" value="ENDO3c"/>
    <property type="match status" value="1"/>
</dbReference>
<dbReference type="PANTHER" id="PTHR10359:SF18">
    <property type="entry name" value="ENDONUCLEASE III"/>
    <property type="match status" value="1"/>
</dbReference>
<dbReference type="InterPro" id="IPR003265">
    <property type="entry name" value="HhH-GPD_domain"/>
</dbReference>
<keyword evidence="9 10" id="KW-0326">Glycosidase</keyword>
<evidence type="ECO:0000259" key="11">
    <source>
        <dbReference type="SMART" id="SM00478"/>
    </source>
</evidence>
<evidence type="ECO:0000256" key="6">
    <source>
        <dbReference type="ARBA" id="ARBA00023004"/>
    </source>
</evidence>
<organism evidence="12 13">
    <name type="scientific">Candidatus Yonathbacteria bacterium RIFOXYD1_FULL_52_36</name>
    <dbReference type="NCBI Taxonomy" id="1802730"/>
    <lineage>
        <taxon>Bacteria</taxon>
        <taxon>Candidatus Yonathiibacteriota</taxon>
    </lineage>
</organism>
<sequence>MTTRNKISPRDLAARKVKARLLIRKLKKLFPEAGMILNYSNHWELLVAVMLSAQCTDKQVNKVTATLFKKYRTIEDYAHAKQSVFERDVYSTGFYRNKAKNIIAAANYLLTHHDGGAPRTMDEMLMIPGVARKTANVVLGNAYDIYEGIAVDTHVKRLARLFGLTTETTPEKIECDLMAIIPQKEWFRFTYLLIDYGRAYCPARPHGHRKHPLGEFIATDLSKEERRK</sequence>
<dbReference type="PIRSF" id="PIRSF001435">
    <property type="entry name" value="Nth"/>
    <property type="match status" value="1"/>
</dbReference>
<dbReference type="InterPro" id="IPR023170">
    <property type="entry name" value="HhH_base_excis_C"/>
</dbReference>
<keyword evidence="3" id="KW-0479">Metal-binding</keyword>
<comment type="cofactor">
    <cofactor evidence="10">
        <name>[4Fe-4S] cluster</name>
        <dbReference type="ChEBI" id="CHEBI:49883"/>
    </cofactor>
    <text evidence="10">Binds 1 [4Fe-4S] cluster.</text>
</comment>
<keyword evidence="5 10" id="KW-0378">Hydrolase</keyword>
<feature type="domain" description="HhH-GPD" evidence="11">
    <location>
        <begin position="51"/>
        <end position="199"/>
    </location>
</feature>
<proteinExistence type="inferred from homology"/>
<dbReference type="Pfam" id="PF00730">
    <property type="entry name" value="HhH-GPD"/>
    <property type="match status" value="1"/>
</dbReference>
<dbReference type="EC" id="4.2.99.18" evidence="10"/>
<accession>A0A1G2SM46</accession>
<evidence type="ECO:0000256" key="9">
    <source>
        <dbReference type="ARBA" id="ARBA00023295"/>
    </source>
</evidence>
<dbReference type="EMBL" id="MHUZ01000018">
    <property type="protein sequence ID" value="OHA85768.1"/>
    <property type="molecule type" value="Genomic_DNA"/>
</dbReference>
<dbReference type="PANTHER" id="PTHR10359">
    <property type="entry name" value="A/G-SPECIFIC ADENINE GLYCOSYLASE/ENDONUCLEASE III"/>
    <property type="match status" value="1"/>
</dbReference>
<keyword evidence="6" id="KW-0408">Iron</keyword>
<dbReference type="STRING" id="1802730.A2591_02785"/>
<keyword evidence="10" id="KW-0456">Lyase</keyword>
<evidence type="ECO:0000256" key="1">
    <source>
        <dbReference type="ARBA" id="ARBA00008343"/>
    </source>
</evidence>
<dbReference type="Gene3D" id="1.10.1670.10">
    <property type="entry name" value="Helix-hairpin-Helix base-excision DNA repair enzymes (C-terminal)"/>
    <property type="match status" value="1"/>
</dbReference>
<comment type="catalytic activity">
    <reaction evidence="10">
        <text>2'-deoxyribonucleotide-(2'-deoxyribose 5'-phosphate)-2'-deoxyribonucleotide-DNA = a 3'-end 2'-deoxyribonucleotide-(2,3-dehydro-2,3-deoxyribose 5'-phosphate)-DNA + a 5'-end 5'-phospho-2'-deoxyribonucleoside-DNA + H(+)</text>
        <dbReference type="Rhea" id="RHEA:66592"/>
        <dbReference type="Rhea" id="RHEA-COMP:13180"/>
        <dbReference type="Rhea" id="RHEA-COMP:16897"/>
        <dbReference type="Rhea" id="RHEA-COMP:17067"/>
        <dbReference type="ChEBI" id="CHEBI:15378"/>
        <dbReference type="ChEBI" id="CHEBI:136412"/>
        <dbReference type="ChEBI" id="CHEBI:157695"/>
        <dbReference type="ChEBI" id="CHEBI:167181"/>
        <dbReference type="EC" id="4.2.99.18"/>
    </reaction>
</comment>
<comment type="caution">
    <text evidence="10">Lacks conserved residue(s) required for the propagation of feature annotation.</text>
</comment>
<dbReference type="Gene3D" id="1.10.340.30">
    <property type="entry name" value="Hypothetical protein, domain 2"/>
    <property type="match status" value="1"/>
</dbReference>
<dbReference type="GO" id="GO:0019104">
    <property type="term" value="F:DNA N-glycosylase activity"/>
    <property type="evidence" value="ECO:0007669"/>
    <property type="project" value="UniProtKB-UniRule"/>
</dbReference>
<protein>
    <recommendedName>
        <fullName evidence="10">Endonuclease III</fullName>
        <ecNumber evidence="10">4.2.99.18</ecNumber>
    </recommendedName>
    <alternativeName>
        <fullName evidence="10">DNA-(apurinic or apyrimidinic site) lyase</fullName>
    </alternativeName>
</protein>
<evidence type="ECO:0000256" key="2">
    <source>
        <dbReference type="ARBA" id="ARBA00022485"/>
    </source>
</evidence>
<dbReference type="GO" id="GO:0140078">
    <property type="term" value="F:class I DNA-(apurinic or apyrimidinic site) endonuclease activity"/>
    <property type="evidence" value="ECO:0007669"/>
    <property type="project" value="UniProtKB-EC"/>
</dbReference>
<comment type="function">
    <text evidence="10">DNA repair enzyme that has both DNA N-glycosylase activity and AP-lyase activity. The DNA N-glycosylase activity releases various damaged pyrimidines from DNA by cleaving the N-glycosidic bond, leaving an AP (apurinic/apyrimidinic) site. The AP-lyase activity cleaves the phosphodiester bond 3' to the AP site by a beta-elimination, leaving a 3'-terminal unsaturated sugar and a product with a terminal 5'-phosphate.</text>
</comment>
<dbReference type="InterPro" id="IPR011257">
    <property type="entry name" value="DNA_glycosylase"/>
</dbReference>
<reference evidence="12 13" key="1">
    <citation type="journal article" date="2016" name="Nat. Commun.">
        <title>Thousands of microbial genomes shed light on interconnected biogeochemical processes in an aquifer system.</title>
        <authorList>
            <person name="Anantharaman K."/>
            <person name="Brown C.T."/>
            <person name="Hug L.A."/>
            <person name="Sharon I."/>
            <person name="Castelle C.J."/>
            <person name="Probst A.J."/>
            <person name="Thomas B.C."/>
            <person name="Singh A."/>
            <person name="Wilkins M.J."/>
            <person name="Karaoz U."/>
            <person name="Brodie E.L."/>
            <person name="Williams K.H."/>
            <person name="Hubbard S.S."/>
            <person name="Banfield J.F."/>
        </authorList>
    </citation>
    <scope>NUCLEOTIDE SEQUENCE [LARGE SCALE GENOMIC DNA]</scope>
</reference>
<evidence type="ECO:0000256" key="3">
    <source>
        <dbReference type="ARBA" id="ARBA00022723"/>
    </source>
</evidence>